<dbReference type="InterPro" id="IPR003462">
    <property type="entry name" value="ODC_Mu_crystall"/>
</dbReference>
<gene>
    <name evidence="2" type="ORF">FHS74_001389</name>
</gene>
<dbReference type="Gene3D" id="3.30.1780.10">
    <property type="entry name" value="ornithine cyclodeaminase, domain 1"/>
    <property type="match status" value="2"/>
</dbReference>
<dbReference type="AlphaFoldDB" id="A0A7X0EDW9"/>
<keyword evidence="3" id="KW-1185">Reference proteome</keyword>
<evidence type="ECO:0000313" key="3">
    <source>
        <dbReference type="Proteomes" id="UP000539175"/>
    </source>
</evidence>
<dbReference type="EMBL" id="JACIIZ010000003">
    <property type="protein sequence ID" value="MBB6250844.1"/>
    <property type="molecule type" value="Genomic_DNA"/>
</dbReference>
<evidence type="ECO:0000313" key="2">
    <source>
        <dbReference type="EMBL" id="MBB6250844.1"/>
    </source>
</evidence>
<comment type="caution">
    <text evidence="2">The sequence shown here is derived from an EMBL/GenBank/DDBJ whole genome shotgun (WGS) entry which is preliminary data.</text>
</comment>
<dbReference type="PANTHER" id="PTHR13812">
    <property type="entry name" value="KETIMINE REDUCTASE MU-CRYSTALLIN"/>
    <property type="match status" value="1"/>
</dbReference>
<organism evidence="2 3">
    <name type="scientific">Nitrospirillum iridis</name>
    <dbReference type="NCBI Taxonomy" id="765888"/>
    <lineage>
        <taxon>Bacteria</taxon>
        <taxon>Pseudomonadati</taxon>
        <taxon>Pseudomonadota</taxon>
        <taxon>Alphaproteobacteria</taxon>
        <taxon>Rhodospirillales</taxon>
        <taxon>Azospirillaceae</taxon>
        <taxon>Nitrospirillum</taxon>
    </lineage>
</organism>
<comment type="similarity">
    <text evidence="1">Belongs to the ornithine cyclodeaminase/mu-crystallin family.</text>
</comment>
<evidence type="ECO:0000256" key="1">
    <source>
        <dbReference type="ARBA" id="ARBA00008903"/>
    </source>
</evidence>
<dbReference type="InterPro" id="IPR036291">
    <property type="entry name" value="NAD(P)-bd_dom_sf"/>
</dbReference>
<dbReference type="Proteomes" id="UP000539175">
    <property type="component" value="Unassembled WGS sequence"/>
</dbReference>
<dbReference type="GO" id="GO:0042562">
    <property type="term" value="F:hormone binding"/>
    <property type="evidence" value="ECO:0007669"/>
    <property type="project" value="TreeGrafter"/>
</dbReference>
<dbReference type="GO" id="GO:0016491">
    <property type="term" value="F:oxidoreductase activity"/>
    <property type="evidence" value="ECO:0007669"/>
    <property type="project" value="UniProtKB-ARBA"/>
</dbReference>
<dbReference type="Gene3D" id="3.40.50.720">
    <property type="entry name" value="NAD(P)-binding Rossmann-like Domain"/>
    <property type="match status" value="2"/>
</dbReference>
<dbReference type="InterPro" id="IPR023401">
    <property type="entry name" value="ODC_N"/>
</dbReference>
<dbReference type="SUPFAM" id="SSF51735">
    <property type="entry name" value="NAD(P)-binding Rossmann-fold domains"/>
    <property type="match status" value="2"/>
</dbReference>
<dbReference type="PANTHER" id="PTHR13812:SF19">
    <property type="entry name" value="KETIMINE REDUCTASE MU-CRYSTALLIN"/>
    <property type="match status" value="1"/>
</dbReference>
<dbReference type="FunFam" id="3.40.50.720:FF:000311">
    <property type="entry name" value="Ornithine cyclodeaminase"/>
    <property type="match status" value="2"/>
</dbReference>
<proteinExistence type="inferred from homology"/>
<name>A0A7X0EDW9_9PROT</name>
<sequence>MEQDLGEKNMGTALSDLAIFDAAAVGASLGYEAAIPAVRQAMIALSTGRVRQQLRSFISLGTGRTFAIMPATFVGGAAPGYFGAKLVSVYNDGHGRKAHEGLVVLFDGASGRPVCLADAAEVTAIRTAAASAVATEVLAHPEADTLALVGIGRQALAHVAAILKVRRLRHIRLWGRDAAKAQAFAQDIQAATGIDTRAYGSVMETVAGAAIVCTVTAAADPILRGAWIAPGTHVNVVGSSGPGQAEIDTDLVAGSRFIVDHREHVLAHGGEFLRAKAAGAISDDHIAAEIGAVLAGDAPGRQSASQITVYKSLGHAVQDLAAAAWLYENAPRPTAPTLPVVDGHAVAARLDYDSCIPIVRQAMTALSDGETRQLPRGVLPLDGGHMFGVMPGGLNAGPFGAKLVAVFPDNFDKGLPSHQGVIVLFDRDSGRPLGVVDGGEVTAIRTAAASAVATDALARPDAKTLALLGYGEQALTHARAIAKVRKLTRVTVWGRSAERAAAFAKRLADELGLTVRVATSVQEAVVDADIVCTVTAAREPILNGAWVAPGTHVNVVGSSIAGPAEVDHDLVIRSRFIADCREHVLRQGAEFLRAKAAGLVEDSHVVAEIGEVLAGRAQGRQSAEQVTLYKSLGHVVQDLASAWPLLVKG</sequence>
<reference evidence="2 3" key="1">
    <citation type="submission" date="2020-08" db="EMBL/GenBank/DDBJ databases">
        <title>Genomic Encyclopedia of Type Strains, Phase IV (KMG-IV): sequencing the most valuable type-strain genomes for metagenomic binning, comparative biology and taxonomic classification.</title>
        <authorList>
            <person name="Goeker M."/>
        </authorList>
    </citation>
    <scope>NUCLEOTIDE SEQUENCE [LARGE SCALE GENOMIC DNA]</scope>
    <source>
        <strain evidence="2 3">DSM 22198</strain>
    </source>
</reference>
<dbReference type="GO" id="GO:0019752">
    <property type="term" value="P:carboxylic acid metabolic process"/>
    <property type="evidence" value="ECO:0007669"/>
    <property type="project" value="UniProtKB-ARBA"/>
</dbReference>
<dbReference type="RefSeq" id="WP_211106150.1">
    <property type="nucleotide sequence ID" value="NZ_JACIIZ010000003.1"/>
</dbReference>
<accession>A0A7X0EDW9</accession>
<protein>
    <submittedName>
        <fullName evidence="2">Ornithine cyclodeaminase/alanine dehydrogenase-like protein (Mu-crystallin family)</fullName>
    </submittedName>
</protein>
<dbReference type="Pfam" id="PF02423">
    <property type="entry name" value="OCD_Mu_crystall"/>
    <property type="match status" value="2"/>
</dbReference>
<dbReference type="GO" id="GO:0005737">
    <property type="term" value="C:cytoplasm"/>
    <property type="evidence" value="ECO:0007669"/>
    <property type="project" value="TreeGrafter"/>
</dbReference>